<feature type="transmembrane region" description="Helical" evidence="7">
    <location>
        <begin position="130"/>
        <end position="154"/>
    </location>
</feature>
<feature type="transmembrane region" description="Helical" evidence="7">
    <location>
        <begin position="227"/>
        <end position="249"/>
    </location>
</feature>
<dbReference type="Pfam" id="PF07690">
    <property type="entry name" value="MFS_1"/>
    <property type="match status" value="1"/>
</dbReference>
<sequence>MKINKDLIRYIPCLYASFIIGIVALEIGVLLPYLMDELQLNYTLMGGLLSMFAIGNLFASSINSYIISKIGRKPSILILSSMIPLAFLLLAFSPSYYWLNVIVAMLGLGRGSISIYIYSTANDDSEGKQIYVHWLSMIFAIGAFVAPLLTNILLYFSMTWHQIILLFFGMTVLVPILFIISKCDDFRSTGYKSTNYKSTNYTSEEFEQTLLDTSENTSKPYFKCTGFYVLGLILFFYIGMENCVNGWFISYFKDMNIMTDAYAYTLVSITWSFVIIGRIASAFLSTKMQRRQMILINCIGSAVCFLMLISTKQLGMITVSIVGFGFFCAGIYPTTITSSKSVLKGSVSGMSMLLAVAAIGGIITPQLVGIFADHLGLVPAIVYLLISMIGMIVFAVVNFYKKYSEDIE</sequence>
<dbReference type="InterPro" id="IPR036259">
    <property type="entry name" value="MFS_trans_sf"/>
</dbReference>
<evidence type="ECO:0000256" key="6">
    <source>
        <dbReference type="ARBA" id="ARBA00023136"/>
    </source>
</evidence>
<dbReference type="InterPro" id="IPR020846">
    <property type="entry name" value="MFS_dom"/>
</dbReference>
<dbReference type="GO" id="GO:0022857">
    <property type="term" value="F:transmembrane transporter activity"/>
    <property type="evidence" value="ECO:0007669"/>
    <property type="project" value="InterPro"/>
</dbReference>
<comment type="subcellular location">
    <subcellularLocation>
        <location evidence="1">Cell membrane</location>
        <topology evidence="1">Multi-pass membrane protein</topology>
    </subcellularLocation>
</comment>
<feature type="transmembrane region" description="Helical" evidence="7">
    <location>
        <begin position="12"/>
        <end position="34"/>
    </location>
</feature>
<evidence type="ECO:0000256" key="4">
    <source>
        <dbReference type="ARBA" id="ARBA00022692"/>
    </source>
</evidence>
<dbReference type="InterPro" id="IPR051788">
    <property type="entry name" value="MFS_Transporter"/>
</dbReference>
<evidence type="ECO:0000256" key="5">
    <source>
        <dbReference type="ARBA" id="ARBA00022989"/>
    </source>
</evidence>
<feature type="domain" description="Major facilitator superfamily (MFS) profile" evidence="8">
    <location>
        <begin position="9"/>
        <end position="405"/>
    </location>
</feature>
<accession>A0A1I0MVE5</accession>
<feature type="transmembrane region" description="Helical" evidence="7">
    <location>
        <begin position="160"/>
        <end position="180"/>
    </location>
</feature>
<dbReference type="PROSITE" id="PS50850">
    <property type="entry name" value="MFS"/>
    <property type="match status" value="1"/>
</dbReference>
<feature type="transmembrane region" description="Helical" evidence="7">
    <location>
        <begin position="98"/>
        <end position="118"/>
    </location>
</feature>
<dbReference type="Gene3D" id="1.20.1250.20">
    <property type="entry name" value="MFS general substrate transporter like domains"/>
    <property type="match status" value="2"/>
</dbReference>
<dbReference type="PANTHER" id="PTHR23514">
    <property type="entry name" value="BYPASS OF STOP CODON PROTEIN 6"/>
    <property type="match status" value="1"/>
</dbReference>
<dbReference type="RefSeq" id="WP_170841276.1">
    <property type="nucleotide sequence ID" value="NZ_FOJI01000002.1"/>
</dbReference>
<name>A0A1I0MVE5_9FIRM</name>
<dbReference type="STRING" id="99656.SAMN05421659_102182"/>
<evidence type="ECO:0000256" key="1">
    <source>
        <dbReference type="ARBA" id="ARBA00004651"/>
    </source>
</evidence>
<organism evidence="9 10">
    <name type="scientific">[Clostridium] fimetarium</name>
    <dbReference type="NCBI Taxonomy" id="99656"/>
    <lineage>
        <taxon>Bacteria</taxon>
        <taxon>Bacillati</taxon>
        <taxon>Bacillota</taxon>
        <taxon>Clostridia</taxon>
        <taxon>Lachnospirales</taxon>
        <taxon>Lachnospiraceae</taxon>
    </lineage>
</organism>
<feature type="transmembrane region" description="Helical" evidence="7">
    <location>
        <begin position="293"/>
        <end position="310"/>
    </location>
</feature>
<reference evidence="9 10" key="1">
    <citation type="submission" date="2016-10" db="EMBL/GenBank/DDBJ databases">
        <authorList>
            <person name="de Groot N.N."/>
        </authorList>
    </citation>
    <scope>NUCLEOTIDE SEQUENCE [LARGE SCALE GENOMIC DNA]</scope>
    <source>
        <strain evidence="9 10">DSM 9179</strain>
    </source>
</reference>
<evidence type="ECO:0000256" key="3">
    <source>
        <dbReference type="ARBA" id="ARBA00022448"/>
    </source>
</evidence>
<evidence type="ECO:0000259" key="8">
    <source>
        <dbReference type="PROSITE" id="PS50850"/>
    </source>
</evidence>
<feature type="transmembrane region" description="Helical" evidence="7">
    <location>
        <begin position="40"/>
        <end position="62"/>
    </location>
</feature>
<dbReference type="AlphaFoldDB" id="A0A1I0MVE5"/>
<dbReference type="PANTHER" id="PTHR23514:SF3">
    <property type="entry name" value="BYPASS OF STOP CODON PROTEIN 6"/>
    <property type="match status" value="1"/>
</dbReference>
<evidence type="ECO:0000256" key="7">
    <source>
        <dbReference type="SAM" id="Phobius"/>
    </source>
</evidence>
<keyword evidence="5 7" id="KW-1133">Transmembrane helix</keyword>
<dbReference type="InterPro" id="IPR011701">
    <property type="entry name" value="MFS"/>
</dbReference>
<proteinExistence type="inferred from homology"/>
<dbReference type="GO" id="GO:0005886">
    <property type="term" value="C:plasma membrane"/>
    <property type="evidence" value="ECO:0007669"/>
    <property type="project" value="UniProtKB-SubCell"/>
</dbReference>
<keyword evidence="3" id="KW-0813">Transport</keyword>
<dbReference type="SUPFAM" id="SSF103473">
    <property type="entry name" value="MFS general substrate transporter"/>
    <property type="match status" value="1"/>
</dbReference>
<dbReference type="Proteomes" id="UP000199701">
    <property type="component" value="Unassembled WGS sequence"/>
</dbReference>
<keyword evidence="4 7" id="KW-0812">Transmembrane</keyword>
<feature type="transmembrane region" description="Helical" evidence="7">
    <location>
        <begin position="380"/>
        <end position="400"/>
    </location>
</feature>
<evidence type="ECO:0000313" key="10">
    <source>
        <dbReference type="Proteomes" id="UP000199701"/>
    </source>
</evidence>
<comment type="similarity">
    <text evidence="2">Belongs to the major facilitator superfamily.</text>
</comment>
<keyword evidence="6 7" id="KW-0472">Membrane</keyword>
<feature type="transmembrane region" description="Helical" evidence="7">
    <location>
        <begin position="74"/>
        <end position="92"/>
    </location>
</feature>
<evidence type="ECO:0000313" key="9">
    <source>
        <dbReference type="EMBL" id="SEV92768.1"/>
    </source>
</evidence>
<keyword evidence="10" id="KW-1185">Reference proteome</keyword>
<protein>
    <submittedName>
        <fullName evidence="9">Fucose permease</fullName>
    </submittedName>
</protein>
<feature type="transmembrane region" description="Helical" evidence="7">
    <location>
        <begin position="261"/>
        <end position="281"/>
    </location>
</feature>
<evidence type="ECO:0000256" key="2">
    <source>
        <dbReference type="ARBA" id="ARBA00008335"/>
    </source>
</evidence>
<feature type="transmembrane region" description="Helical" evidence="7">
    <location>
        <begin position="316"/>
        <end position="335"/>
    </location>
</feature>
<feature type="transmembrane region" description="Helical" evidence="7">
    <location>
        <begin position="347"/>
        <end position="368"/>
    </location>
</feature>
<dbReference type="EMBL" id="FOJI01000002">
    <property type="protein sequence ID" value="SEV92768.1"/>
    <property type="molecule type" value="Genomic_DNA"/>
</dbReference>
<gene>
    <name evidence="9" type="ORF">SAMN05421659_102182</name>
</gene>